<reference evidence="6 7" key="1">
    <citation type="submission" date="2017-01" db="EMBL/GenBank/DDBJ databases">
        <title>Genome analysis of Paenibacillus selenitrireducens ES3-24.</title>
        <authorList>
            <person name="Xu D."/>
            <person name="Yao R."/>
            <person name="Zheng S."/>
        </authorList>
    </citation>
    <scope>NUCLEOTIDE SEQUENCE [LARGE SCALE GENOMIC DNA]</scope>
    <source>
        <strain evidence="6 7">ES3-24</strain>
    </source>
</reference>
<dbReference type="GO" id="GO:0008270">
    <property type="term" value="F:zinc ion binding"/>
    <property type="evidence" value="ECO:0007669"/>
    <property type="project" value="InterPro"/>
</dbReference>
<evidence type="ECO:0000313" key="6">
    <source>
        <dbReference type="EMBL" id="OPA75120.1"/>
    </source>
</evidence>
<feature type="binding site" description="via carbamate group" evidence="4">
    <location>
        <position position="138"/>
    </location>
    <ligand>
        <name>Zn(2+)</name>
        <dbReference type="ChEBI" id="CHEBI:29105"/>
        <label>2</label>
    </ligand>
</feature>
<evidence type="ECO:0008006" key="8">
    <source>
        <dbReference type="Google" id="ProtNLM"/>
    </source>
</evidence>
<dbReference type="InterPro" id="IPR032466">
    <property type="entry name" value="Metal_Hydrolase"/>
</dbReference>
<feature type="binding site" evidence="4">
    <location>
        <position position="24"/>
    </location>
    <ligand>
        <name>Zn(2+)</name>
        <dbReference type="ChEBI" id="CHEBI:29105"/>
        <label>1</label>
    </ligand>
</feature>
<dbReference type="InterPro" id="IPR001559">
    <property type="entry name" value="Phosphotriesterase"/>
</dbReference>
<keyword evidence="1 4" id="KW-0479">Metal-binding</keyword>
<keyword evidence="7" id="KW-1185">Reference proteome</keyword>
<dbReference type="PANTHER" id="PTHR10819:SF3">
    <property type="entry name" value="PHOSPHOTRIESTERASE-RELATED PROTEIN"/>
    <property type="match status" value="1"/>
</dbReference>
<feature type="binding site" evidence="4">
    <location>
        <position position="199"/>
    </location>
    <ligand>
        <name>Zn(2+)</name>
        <dbReference type="ChEBI" id="CHEBI:29105"/>
        <label>2</label>
    </ligand>
</feature>
<gene>
    <name evidence="6" type="ORF">BVG16_21145</name>
</gene>
<feature type="modified residue" description="N6-carboxylysine" evidence="3 5">
    <location>
        <position position="138"/>
    </location>
</feature>
<comment type="similarity">
    <text evidence="5">Belongs to the metallo-dependent hydrolases superfamily. Phosphotriesterase family.</text>
</comment>
<comment type="caution">
    <text evidence="6">The sequence shown here is derived from an EMBL/GenBank/DDBJ whole genome shotgun (WGS) entry which is preliminary data.</text>
</comment>
<feature type="binding site" evidence="4">
    <location>
        <position position="26"/>
    </location>
    <ligand>
        <name>Zn(2+)</name>
        <dbReference type="ChEBI" id="CHEBI:29105"/>
        <label>1</label>
    </ligand>
</feature>
<dbReference type="STRING" id="1324314.BVG16_21145"/>
<organism evidence="6 7">
    <name type="scientific">Paenibacillus selenitireducens</name>
    <dbReference type="NCBI Taxonomy" id="1324314"/>
    <lineage>
        <taxon>Bacteria</taxon>
        <taxon>Bacillati</taxon>
        <taxon>Bacillota</taxon>
        <taxon>Bacilli</taxon>
        <taxon>Bacillales</taxon>
        <taxon>Paenibacillaceae</taxon>
        <taxon>Paenibacillus</taxon>
    </lineage>
</organism>
<name>A0A1T2X5J3_9BACL</name>
<dbReference type="Gene3D" id="3.20.20.140">
    <property type="entry name" value="Metal-dependent hydrolases"/>
    <property type="match status" value="1"/>
</dbReference>
<accession>A0A1T2X5J3</accession>
<dbReference type="SUPFAM" id="SSF51556">
    <property type="entry name" value="Metallo-dependent hydrolases"/>
    <property type="match status" value="1"/>
</dbReference>
<dbReference type="Pfam" id="PF02126">
    <property type="entry name" value="PTE"/>
    <property type="match status" value="1"/>
</dbReference>
<evidence type="ECO:0000256" key="3">
    <source>
        <dbReference type="PIRSR" id="PIRSR601559-50"/>
    </source>
</evidence>
<evidence type="ECO:0000256" key="2">
    <source>
        <dbReference type="ARBA" id="ARBA00022801"/>
    </source>
</evidence>
<feature type="binding site" description="via carbamate group" evidence="4">
    <location>
        <position position="138"/>
    </location>
    <ligand>
        <name>Zn(2+)</name>
        <dbReference type="ChEBI" id="CHEBI:29105"/>
        <label>1</label>
    </ligand>
</feature>
<evidence type="ECO:0000256" key="4">
    <source>
        <dbReference type="PIRSR" id="PIRSR601559-51"/>
    </source>
</evidence>
<protein>
    <recommendedName>
        <fullName evidence="8">Phosphotriesterase-related protein</fullName>
    </recommendedName>
</protein>
<feature type="binding site" evidence="4">
    <location>
        <position position="256"/>
    </location>
    <ligand>
        <name>Zn(2+)</name>
        <dbReference type="ChEBI" id="CHEBI:29105"/>
        <label>1</label>
    </ligand>
</feature>
<dbReference type="PANTHER" id="PTHR10819">
    <property type="entry name" value="PHOSPHOTRIESTERASE-RELATED"/>
    <property type="match status" value="1"/>
</dbReference>
<proteinExistence type="inferred from homology"/>
<dbReference type="Proteomes" id="UP000190188">
    <property type="component" value="Unassembled WGS sequence"/>
</dbReference>
<dbReference type="OrthoDB" id="105927at2"/>
<evidence type="ECO:0000313" key="7">
    <source>
        <dbReference type="Proteomes" id="UP000190188"/>
    </source>
</evidence>
<dbReference type="AlphaFoldDB" id="A0A1T2X5J3"/>
<keyword evidence="2" id="KW-0378">Hydrolase</keyword>
<feature type="binding site" evidence="4">
    <location>
        <position position="171"/>
    </location>
    <ligand>
        <name>Zn(2+)</name>
        <dbReference type="ChEBI" id="CHEBI:29105"/>
        <label>2</label>
    </ligand>
</feature>
<comment type="cofactor">
    <cofactor evidence="4">
        <name>a divalent metal cation</name>
        <dbReference type="ChEBI" id="CHEBI:60240"/>
    </cofactor>
    <text evidence="4">Binds 2 divalent metal cations per subunit.</text>
</comment>
<dbReference type="GO" id="GO:0016787">
    <property type="term" value="F:hydrolase activity"/>
    <property type="evidence" value="ECO:0007669"/>
    <property type="project" value="UniProtKB-KW"/>
</dbReference>
<dbReference type="RefSeq" id="WP_158081745.1">
    <property type="nucleotide sequence ID" value="NZ_MSZX01000009.1"/>
</dbReference>
<dbReference type="EMBL" id="MSZX01000009">
    <property type="protein sequence ID" value="OPA75120.1"/>
    <property type="molecule type" value="Genomic_DNA"/>
</dbReference>
<evidence type="ECO:0000256" key="5">
    <source>
        <dbReference type="PROSITE-ProRule" id="PRU00679"/>
    </source>
</evidence>
<evidence type="ECO:0000256" key="1">
    <source>
        <dbReference type="ARBA" id="ARBA00022723"/>
    </source>
</evidence>
<dbReference type="PIRSF" id="PIRSF016839">
    <property type="entry name" value="PhP"/>
    <property type="match status" value="1"/>
</dbReference>
<sequence length="316" mass="35236">MTGNYIQATSGKIPVSEIGYTHSHEHLYTYATPSIAAEKPEMVLDSIDQIGEDINLFKAAGGNTIVEMTTIDYGRDVAQLNEIALKYHIHIIAAAGFNSGTFNKDFLENKEIDQVAAQLVDELQRGVGETGIKPGVLKIGTSMNVIEPWEEIGLRAIARAHLKTGVPISTHTQAGTMAVEQLDLFEDEGVHAANIVLCHLDQNADFELHRRLVERGAFLSYDSIPKPQYKTEQRSIEFIAELAKNELHTQILVGGDFSRKSYFKGYGGSIGFDYILTVFMPKLRSYLDNNDLDGARIIEDIFKENPKRAFAIREFR</sequence>
<dbReference type="PROSITE" id="PS51347">
    <property type="entry name" value="PHOSPHOTRIESTERASE_2"/>
    <property type="match status" value="1"/>
</dbReference>